<dbReference type="RefSeq" id="WP_211141168.1">
    <property type="nucleotide sequence ID" value="NZ_JAEEGB010000004.1"/>
</dbReference>
<sequence>MSEITLEKIDIIRERTGVSYTEAKEALEASQGNVVDALIYIEQSKKTTMDNIYTTKDEFLDWLKDLVKKGNVNRVKIKKDDKVIVDIPVNAGIAATLTVLVWPPLIAIGILTAVVTKVTIEITKDDGTVEVVNKIIKTSVKDTMKDVKEKVVDAASSVKEKFTHKDENKDKNKEENTYQYTVKFEDIEDGSKTYGTVTYGTMTNEDTNTENAKNTNDEI</sequence>
<dbReference type="SUPFAM" id="SSF46934">
    <property type="entry name" value="UBA-like"/>
    <property type="match status" value="1"/>
</dbReference>
<dbReference type="Pfam" id="PF14242">
    <property type="entry name" value="DUF4342"/>
    <property type="match status" value="1"/>
</dbReference>
<dbReference type="InterPro" id="IPR025642">
    <property type="entry name" value="DUF4342"/>
</dbReference>
<feature type="region of interest" description="Disordered" evidence="1">
    <location>
        <begin position="198"/>
        <end position="219"/>
    </location>
</feature>
<dbReference type="InterPro" id="IPR009060">
    <property type="entry name" value="UBA-like_sf"/>
</dbReference>
<comment type="caution">
    <text evidence="3">The sequence shown here is derived from an EMBL/GenBank/DDBJ whole genome shotgun (WGS) entry which is preliminary data.</text>
</comment>
<protein>
    <submittedName>
        <fullName evidence="3">DUF4342 domain-containing protein</fullName>
    </submittedName>
</protein>
<gene>
    <name evidence="3" type="ORF">I6U51_03290</name>
</gene>
<accession>A0A934HTQ3</accession>
<dbReference type="Gene3D" id="1.10.8.10">
    <property type="entry name" value="DNA helicase RuvA subunit, C-terminal domain"/>
    <property type="match status" value="1"/>
</dbReference>
<evidence type="ECO:0000313" key="3">
    <source>
        <dbReference type="EMBL" id="MBI6871729.1"/>
    </source>
</evidence>
<dbReference type="EMBL" id="JAEEGB010000004">
    <property type="protein sequence ID" value="MBI6871729.1"/>
    <property type="molecule type" value="Genomic_DNA"/>
</dbReference>
<dbReference type="CDD" id="cd14360">
    <property type="entry name" value="UBA_NAC_like_bac"/>
    <property type="match status" value="1"/>
</dbReference>
<proteinExistence type="predicted"/>
<dbReference type="AlphaFoldDB" id="A0A934HTQ3"/>
<name>A0A934HTQ3_9CLOT</name>
<dbReference type="Proteomes" id="UP000622687">
    <property type="component" value="Unassembled WGS sequence"/>
</dbReference>
<evidence type="ECO:0000313" key="4">
    <source>
        <dbReference type="Proteomes" id="UP000622687"/>
    </source>
</evidence>
<evidence type="ECO:0000259" key="2">
    <source>
        <dbReference type="Pfam" id="PF14242"/>
    </source>
</evidence>
<feature type="domain" description="DUF4342" evidence="2">
    <location>
        <begin position="45"/>
        <end position="124"/>
    </location>
</feature>
<reference evidence="3" key="1">
    <citation type="submission" date="2020-12" db="EMBL/GenBank/DDBJ databases">
        <title>Clostridium thailandense sp. nov., a novel acetogenic bacterium isolated from peat land soil in Thailand.</title>
        <authorList>
            <person name="Chaikitkaew S."/>
            <person name="Birkeland N.K."/>
        </authorList>
    </citation>
    <scope>NUCLEOTIDE SEQUENCE</scope>
    <source>
        <strain evidence="3">DSM 17425</strain>
    </source>
</reference>
<keyword evidence="4" id="KW-1185">Reference proteome</keyword>
<organism evidence="3 4">
    <name type="scientific">Clostridium aciditolerans</name>
    <dbReference type="NCBI Taxonomy" id="339861"/>
    <lineage>
        <taxon>Bacteria</taxon>
        <taxon>Bacillati</taxon>
        <taxon>Bacillota</taxon>
        <taxon>Clostridia</taxon>
        <taxon>Eubacteriales</taxon>
        <taxon>Clostridiaceae</taxon>
        <taxon>Clostridium</taxon>
    </lineage>
</organism>
<evidence type="ECO:0000256" key="1">
    <source>
        <dbReference type="SAM" id="MobiDB-lite"/>
    </source>
</evidence>